<protein>
    <submittedName>
        <fullName evidence="1">RNA polymerase sigma factor (sigA)</fullName>
    </submittedName>
</protein>
<dbReference type="AlphaFoldDB" id="Q04388"/>
<name>Q04388_9NOST</name>
<accession>Q04388</accession>
<dbReference type="EMBL" id="M60046">
    <property type="protein sequence ID" value="AAA22045.1"/>
    <property type="molecule type" value="Genomic_DNA"/>
</dbReference>
<sequence length="63" mass="7050">MPQKCRKPWPENSSINVAAKKPIIARRPFQISAWGVKPQRQELRSSTTEAEIFVVSVMGGTPN</sequence>
<reference evidence="1" key="1">
    <citation type="journal article" date="1991" name="J. Bacteriol.">
        <title>Isolation and characterization of the gene encoding the principal sigma factor of the vegetative cell RNA polymerase from the cyanobacterium Anabaena sp. strain PCC 7120.</title>
        <authorList>
            <person name="Brahamsha B."/>
            <person name="Haselkorn R."/>
        </authorList>
    </citation>
    <scope>NUCLEOTIDE SEQUENCE</scope>
    <source>
        <strain evidence="1">PCC 7120</strain>
    </source>
</reference>
<evidence type="ECO:0000313" key="1">
    <source>
        <dbReference type="EMBL" id="AAA22045.1"/>
    </source>
</evidence>
<proteinExistence type="predicted"/>
<organism evidence="1">
    <name type="scientific">Anabaena sp</name>
    <dbReference type="NCBI Taxonomy" id="1167"/>
    <lineage>
        <taxon>Bacteria</taxon>
        <taxon>Bacillati</taxon>
        <taxon>Cyanobacteriota</taxon>
        <taxon>Cyanophyceae</taxon>
        <taxon>Nostocales</taxon>
        <taxon>Nostocaceae</taxon>
        <taxon>Anabaena</taxon>
    </lineage>
</organism>